<organism evidence="2 3">
    <name type="scientific">Pleurodeles waltl</name>
    <name type="common">Iberian ribbed newt</name>
    <dbReference type="NCBI Taxonomy" id="8319"/>
    <lineage>
        <taxon>Eukaryota</taxon>
        <taxon>Metazoa</taxon>
        <taxon>Chordata</taxon>
        <taxon>Craniata</taxon>
        <taxon>Vertebrata</taxon>
        <taxon>Euteleostomi</taxon>
        <taxon>Amphibia</taxon>
        <taxon>Batrachia</taxon>
        <taxon>Caudata</taxon>
        <taxon>Salamandroidea</taxon>
        <taxon>Salamandridae</taxon>
        <taxon>Pleurodelinae</taxon>
        <taxon>Pleurodeles</taxon>
    </lineage>
</organism>
<dbReference type="AlphaFoldDB" id="A0AAV7TSB8"/>
<name>A0AAV7TSB8_PLEWA</name>
<feature type="compositionally biased region" description="Basic residues" evidence="1">
    <location>
        <begin position="223"/>
        <end position="232"/>
    </location>
</feature>
<feature type="region of interest" description="Disordered" evidence="1">
    <location>
        <begin position="1"/>
        <end position="76"/>
    </location>
</feature>
<feature type="compositionally biased region" description="Basic residues" evidence="1">
    <location>
        <begin position="129"/>
        <end position="141"/>
    </location>
</feature>
<comment type="caution">
    <text evidence="2">The sequence shown here is derived from an EMBL/GenBank/DDBJ whole genome shotgun (WGS) entry which is preliminary data.</text>
</comment>
<sequence>MSRAEDIIQPPPTQVNPHRPSSRVRPHTSPCDKSPALAPRINRASSKRRGVQPWGHSGGALSVNPPHPLHTRQQGPLACSTSLNGAAALAARALAAPLFLGAPISVLPRGPHHQGHNSSQGTNSVHRSGSPRHRAPNHLRPRPSAPAAAQSTAAGVFNAAHPLRSPSRHPASLQAPSTPRASRHPCSPERRRRAASISRHRPPRSATRSLLLHRAGPQSQGRRLWRTRGAQRRKMDTSPAPRAALNAG</sequence>
<feature type="compositionally biased region" description="Basic residues" evidence="1">
    <location>
        <begin position="190"/>
        <end position="203"/>
    </location>
</feature>
<protein>
    <submittedName>
        <fullName evidence="2">Uncharacterized protein</fullName>
    </submittedName>
</protein>
<evidence type="ECO:0000256" key="1">
    <source>
        <dbReference type="SAM" id="MobiDB-lite"/>
    </source>
</evidence>
<accession>A0AAV7TSB8</accession>
<evidence type="ECO:0000313" key="3">
    <source>
        <dbReference type="Proteomes" id="UP001066276"/>
    </source>
</evidence>
<keyword evidence="3" id="KW-1185">Reference proteome</keyword>
<dbReference type="EMBL" id="JANPWB010000006">
    <property type="protein sequence ID" value="KAJ1179356.1"/>
    <property type="molecule type" value="Genomic_DNA"/>
</dbReference>
<feature type="compositionally biased region" description="Polar residues" evidence="1">
    <location>
        <begin position="116"/>
        <end position="127"/>
    </location>
</feature>
<reference evidence="2" key="1">
    <citation type="journal article" date="2022" name="bioRxiv">
        <title>Sequencing and chromosome-scale assembly of the giantPleurodeles waltlgenome.</title>
        <authorList>
            <person name="Brown T."/>
            <person name="Elewa A."/>
            <person name="Iarovenko S."/>
            <person name="Subramanian E."/>
            <person name="Araus A.J."/>
            <person name="Petzold A."/>
            <person name="Susuki M."/>
            <person name="Suzuki K.-i.T."/>
            <person name="Hayashi T."/>
            <person name="Toyoda A."/>
            <person name="Oliveira C."/>
            <person name="Osipova E."/>
            <person name="Leigh N.D."/>
            <person name="Simon A."/>
            <person name="Yun M.H."/>
        </authorList>
    </citation>
    <scope>NUCLEOTIDE SEQUENCE</scope>
    <source>
        <strain evidence="2">20211129_DDA</strain>
        <tissue evidence="2">Liver</tissue>
    </source>
</reference>
<feature type="region of interest" description="Disordered" evidence="1">
    <location>
        <begin position="109"/>
        <end position="248"/>
    </location>
</feature>
<gene>
    <name evidence="2" type="ORF">NDU88_004590</name>
</gene>
<feature type="compositionally biased region" description="Low complexity" evidence="1">
    <location>
        <begin position="145"/>
        <end position="154"/>
    </location>
</feature>
<dbReference type="Proteomes" id="UP001066276">
    <property type="component" value="Chromosome 3_2"/>
</dbReference>
<evidence type="ECO:0000313" key="2">
    <source>
        <dbReference type="EMBL" id="KAJ1179356.1"/>
    </source>
</evidence>
<proteinExistence type="predicted"/>